<dbReference type="Proteomes" id="UP000008022">
    <property type="component" value="Unassembled WGS sequence"/>
</dbReference>
<dbReference type="AlphaFoldDB" id="A0A0E0Q7H1"/>
<dbReference type="Gramene" id="ORUFI07G12580.2">
    <property type="protein sequence ID" value="ORUFI07G12580.2"/>
    <property type="gene ID" value="ORUFI07G12580"/>
</dbReference>
<name>A0A0E0Q7H1_ORYRU</name>
<protein>
    <submittedName>
        <fullName evidence="2">Uncharacterized protein</fullName>
    </submittedName>
</protein>
<proteinExistence type="predicted"/>
<feature type="transmembrane region" description="Helical" evidence="1">
    <location>
        <begin position="108"/>
        <end position="127"/>
    </location>
</feature>
<reference evidence="2" key="2">
    <citation type="submission" date="2015-06" db="UniProtKB">
        <authorList>
            <consortium name="EnsemblPlants"/>
        </authorList>
    </citation>
    <scope>IDENTIFICATION</scope>
</reference>
<evidence type="ECO:0000313" key="2">
    <source>
        <dbReference type="EnsemblPlants" id="ORUFI07G12580.2"/>
    </source>
</evidence>
<dbReference type="EnsemblPlants" id="ORUFI07G12580.2">
    <property type="protein sequence ID" value="ORUFI07G12580.2"/>
    <property type="gene ID" value="ORUFI07G12580"/>
</dbReference>
<keyword evidence="1" id="KW-0812">Transmembrane</keyword>
<sequence>MAAGDRKRGWGPHEFVACAPDLAAGHELGRYLGRKWAAAEVAVLRRPWHGIGQATVDLQSVWAMTPFSKMDTNLRCQSYPAARRNGFLLYQRNTPSVKKKRHPGFPCPIFDCPSYMNFFIISIFIIVR</sequence>
<organism evidence="2 3">
    <name type="scientific">Oryza rufipogon</name>
    <name type="common">Brownbeard rice</name>
    <name type="synonym">Asian wild rice</name>
    <dbReference type="NCBI Taxonomy" id="4529"/>
    <lineage>
        <taxon>Eukaryota</taxon>
        <taxon>Viridiplantae</taxon>
        <taxon>Streptophyta</taxon>
        <taxon>Embryophyta</taxon>
        <taxon>Tracheophyta</taxon>
        <taxon>Spermatophyta</taxon>
        <taxon>Magnoliopsida</taxon>
        <taxon>Liliopsida</taxon>
        <taxon>Poales</taxon>
        <taxon>Poaceae</taxon>
        <taxon>BOP clade</taxon>
        <taxon>Oryzoideae</taxon>
        <taxon>Oryzeae</taxon>
        <taxon>Oryzinae</taxon>
        <taxon>Oryza</taxon>
    </lineage>
</organism>
<keyword evidence="1" id="KW-0472">Membrane</keyword>
<accession>A0A0E0Q7H1</accession>
<evidence type="ECO:0000256" key="1">
    <source>
        <dbReference type="SAM" id="Phobius"/>
    </source>
</evidence>
<keyword evidence="3" id="KW-1185">Reference proteome</keyword>
<reference evidence="3" key="1">
    <citation type="submission" date="2013-06" db="EMBL/GenBank/DDBJ databases">
        <authorList>
            <person name="Zhao Q."/>
        </authorList>
    </citation>
    <scope>NUCLEOTIDE SEQUENCE</scope>
    <source>
        <strain evidence="3">cv. W1943</strain>
    </source>
</reference>
<evidence type="ECO:0000313" key="3">
    <source>
        <dbReference type="Proteomes" id="UP000008022"/>
    </source>
</evidence>
<keyword evidence="1" id="KW-1133">Transmembrane helix</keyword>